<dbReference type="Proteomes" id="UP000834106">
    <property type="component" value="Chromosome 5"/>
</dbReference>
<organism evidence="1 2">
    <name type="scientific">Fraxinus pennsylvanica</name>
    <dbReference type="NCBI Taxonomy" id="56036"/>
    <lineage>
        <taxon>Eukaryota</taxon>
        <taxon>Viridiplantae</taxon>
        <taxon>Streptophyta</taxon>
        <taxon>Embryophyta</taxon>
        <taxon>Tracheophyta</taxon>
        <taxon>Spermatophyta</taxon>
        <taxon>Magnoliopsida</taxon>
        <taxon>eudicotyledons</taxon>
        <taxon>Gunneridae</taxon>
        <taxon>Pentapetalae</taxon>
        <taxon>asterids</taxon>
        <taxon>lamiids</taxon>
        <taxon>Lamiales</taxon>
        <taxon>Oleaceae</taxon>
        <taxon>Oleeae</taxon>
        <taxon>Fraxinus</taxon>
    </lineage>
</organism>
<dbReference type="EMBL" id="OU503040">
    <property type="protein sequence ID" value="CAI9761024.1"/>
    <property type="molecule type" value="Genomic_DNA"/>
</dbReference>
<evidence type="ECO:0000313" key="2">
    <source>
        <dbReference type="Proteomes" id="UP000834106"/>
    </source>
</evidence>
<protein>
    <submittedName>
        <fullName evidence="1">Uncharacterized protein</fullName>
    </submittedName>
</protein>
<evidence type="ECO:0000313" key="1">
    <source>
        <dbReference type="EMBL" id="CAI9761024.1"/>
    </source>
</evidence>
<reference evidence="1" key="1">
    <citation type="submission" date="2023-05" db="EMBL/GenBank/DDBJ databases">
        <authorList>
            <person name="Huff M."/>
        </authorList>
    </citation>
    <scope>NUCLEOTIDE SEQUENCE</scope>
</reference>
<accession>A0AAD1Z154</accession>
<keyword evidence="2" id="KW-1185">Reference proteome</keyword>
<proteinExistence type="predicted"/>
<name>A0AAD1Z154_9LAMI</name>
<gene>
    <name evidence="1" type="ORF">FPE_LOCUS8454</name>
</gene>
<dbReference type="AlphaFoldDB" id="A0AAD1Z154"/>
<sequence length="174" mass="19344">MDTSAIECNGSREGHVYLEQRSWEQLKVPDLLPSVMRDLENNIGSCVSEQVTSGCLPSDKTPEFWDVMENIKRYLLGDTQSTTVLDEKSLLKKVDSLSFLLQDPATSSSAKLEKGIYDEGANYGINVAPNLSNDPLMREKTSNDIFFSQENYRSGFGCTPIAPSMSRIDSLADF</sequence>